<dbReference type="AlphaFoldDB" id="A0A3N0GKQ4"/>
<gene>
    <name evidence="2" type="ORF">EFL26_16145</name>
</gene>
<feature type="transmembrane region" description="Helical" evidence="1">
    <location>
        <begin position="27"/>
        <end position="46"/>
    </location>
</feature>
<dbReference type="RefSeq" id="WP_148046742.1">
    <property type="nucleotide sequence ID" value="NZ_RJSF01000043.1"/>
</dbReference>
<keyword evidence="1" id="KW-1133">Transmembrane helix</keyword>
<dbReference type="EMBL" id="RJSF01000043">
    <property type="protein sequence ID" value="RNM12969.1"/>
    <property type="molecule type" value="Genomic_DNA"/>
</dbReference>
<name>A0A3N0GKQ4_9ACTN</name>
<proteinExistence type="predicted"/>
<keyword evidence="1" id="KW-0812">Transmembrane</keyword>
<keyword evidence="1" id="KW-0472">Membrane</keyword>
<comment type="caution">
    <text evidence="2">The sequence shown here is derived from an EMBL/GenBank/DDBJ whole genome shotgun (WGS) entry which is preliminary data.</text>
</comment>
<protein>
    <submittedName>
        <fullName evidence="2">Uncharacterized protein</fullName>
    </submittedName>
</protein>
<sequence length="71" mass="7616">MSTMAVALTALVPLADKVPSEDEIGAGWVYFVLFVLLAAAVTFLGFSLTKHLRKARANAERGVFGDEHHAS</sequence>
<accession>A0A3N0GKQ4</accession>
<keyword evidence="3" id="KW-1185">Reference proteome</keyword>
<dbReference type="Proteomes" id="UP000279994">
    <property type="component" value="Unassembled WGS sequence"/>
</dbReference>
<dbReference type="OrthoDB" id="3789674at2"/>
<evidence type="ECO:0000313" key="2">
    <source>
        <dbReference type="EMBL" id="RNM12969.1"/>
    </source>
</evidence>
<reference evidence="2 3" key="1">
    <citation type="submission" date="2018-11" db="EMBL/GenBank/DDBJ databases">
        <authorList>
            <person name="Li F."/>
        </authorList>
    </citation>
    <scope>NUCLEOTIDE SEQUENCE [LARGE SCALE GENOMIC DNA]</scope>
    <source>
        <strain evidence="2 3">Gsoil 818</strain>
    </source>
</reference>
<evidence type="ECO:0000313" key="3">
    <source>
        <dbReference type="Proteomes" id="UP000279994"/>
    </source>
</evidence>
<evidence type="ECO:0000256" key="1">
    <source>
        <dbReference type="SAM" id="Phobius"/>
    </source>
</evidence>
<organism evidence="2 3">
    <name type="scientific">Nocardioides pocheonensis</name>
    <dbReference type="NCBI Taxonomy" id="661485"/>
    <lineage>
        <taxon>Bacteria</taxon>
        <taxon>Bacillati</taxon>
        <taxon>Actinomycetota</taxon>
        <taxon>Actinomycetes</taxon>
        <taxon>Propionibacteriales</taxon>
        <taxon>Nocardioidaceae</taxon>
        <taxon>Nocardioides</taxon>
    </lineage>
</organism>